<dbReference type="PANTHER" id="PTHR48079:SF6">
    <property type="entry name" value="NAD(P)-BINDING DOMAIN-CONTAINING PROTEIN-RELATED"/>
    <property type="match status" value="1"/>
</dbReference>
<proteinExistence type="predicted"/>
<dbReference type="RefSeq" id="WP_190959681.1">
    <property type="nucleotide sequence ID" value="NZ_JACJTU010000072.1"/>
</dbReference>
<dbReference type="InterPro" id="IPR036291">
    <property type="entry name" value="NAD(P)-bd_dom_sf"/>
</dbReference>
<dbReference type="SUPFAM" id="SSF51735">
    <property type="entry name" value="NAD(P)-binding Rossmann-fold domains"/>
    <property type="match status" value="1"/>
</dbReference>
<dbReference type="Pfam" id="PF01370">
    <property type="entry name" value="Epimerase"/>
    <property type="match status" value="1"/>
</dbReference>
<dbReference type="InterPro" id="IPR051783">
    <property type="entry name" value="NAD(P)-dependent_oxidoreduct"/>
</dbReference>
<dbReference type="Proteomes" id="UP000637383">
    <property type="component" value="Unassembled WGS sequence"/>
</dbReference>
<comment type="caution">
    <text evidence="2">The sequence shown here is derived from an EMBL/GenBank/DDBJ whole genome shotgun (WGS) entry which is preliminary data.</text>
</comment>
<dbReference type="Gene3D" id="3.40.50.720">
    <property type="entry name" value="NAD(P)-binding Rossmann-like Domain"/>
    <property type="match status" value="1"/>
</dbReference>
<evidence type="ECO:0000313" key="2">
    <source>
        <dbReference type="EMBL" id="MBD2739175.1"/>
    </source>
</evidence>
<dbReference type="InterPro" id="IPR001509">
    <property type="entry name" value="Epimerase_deHydtase"/>
</dbReference>
<keyword evidence="3" id="KW-1185">Reference proteome</keyword>
<gene>
    <name evidence="2" type="ORF">H6H03_35835</name>
</gene>
<organism evidence="2 3">
    <name type="scientific">Nostoc paludosum FACHB-159</name>
    <dbReference type="NCBI Taxonomy" id="2692908"/>
    <lineage>
        <taxon>Bacteria</taxon>
        <taxon>Bacillati</taxon>
        <taxon>Cyanobacteriota</taxon>
        <taxon>Cyanophyceae</taxon>
        <taxon>Nostocales</taxon>
        <taxon>Nostocaceae</taxon>
        <taxon>Nostoc</taxon>
    </lineage>
</organism>
<feature type="domain" description="NAD-dependent epimerase/dehydratase" evidence="1">
    <location>
        <begin position="3"/>
        <end position="243"/>
    </location>
</feature>
<sequence length="327" mass="35482">MKIFVAGATGAIGRPLIAQLLANGHNVVALTRSSEKAETLAQQGIESASPSELRFAIADVFDPDSIKAAILQAHPEVVIEQLTAYPKTYTRESMSAATKFNTRIRLEGGTNVLAAAQAAGVRRYLRQSIAFWAVPGSGLADEETPLAFDGSPAVAADARVVTELERRLLEAPDLEGIILRYGFFYGSGTWFAPDGDVANQVRQQQFPIVGNGEGVWSWLHIEDAAIATVSAAERGNPGIYLIADNQPLKVREWLPVYARWLNAAPPPQVSVEDAIQIGGADAIYYGTQMRGVLNAKARRELNFQPRSLEWLVKSAAHANESCKEDKR</sequence>
<accession>A0ABR8KHZ1</accession>
<evidence type="ECO:0000259" key="1">
    <source>
        <dbReference type="Pfam" id="PF01370"/>
    </source>
</evidence>
<evidence type="ECO:0000313" key="3">
    <source>
        <dbReference type="Proteomes" id="UP000637383"/>
    </source>
</evidence>
<name>A0ABR8KHZ1_9NOSO</name>
<protein>
    <submittedName>
        <fullName evidence="2">NAD(P)-dependent oxidoreductase</fullName>
    </submittedName>
</protein>
<dbReference type="EMBL" id="JACJTU010000072">
    <property type="protein sequence ID" value="MBD2739175.1"/>
    <property type="molecule type" value="Genomic_DNA"/>
</dbReference>
<dbReference type="PANTHER" id="PTHR48079">
    <property type="entry name" value="PROTEIN YEEZ"/>
    <property type="match status" value="1"/>
</dbReference>
<reference evidence="2 3" key="1">
    <citation type="journal article" date="2020" name="ISME J.">
        <title>Comparative genomics reveals insights into cyanobacterial evolution and habitat adaptation.</title>
        <authorList>
            <person name="Chen M.Y."/>
            <person name="Teng W.K."/>
            <person name="Zhao L."/>
            <person name="Hu C.X."/>
            <person name="Zhou Y.K."/>
            <person name="Han B.P."/>
            <person name="Song L.R."/>
            <person name="Shu W.S."/>
        </authorList>
    </citation>
    <scope>NUCLEOTIDE SEQUENCE [LARGE SCALE GENOMIC DNA]</scope>
    <source>
        <strain evidence="2 3">FACHB-159</strain>
    </source>
</reference>